<feature type="transmembrane region" description="Helical" evidence="1">
    <location>
        <begin position="36"/>
        <end position="54"/>
    </location>
</feature>
<evidence type="ECO:0000313" key="2">
    <source>
        <dbReference type="Proteomes" id="UP000492821"/>
    </source>
</evidence>
<feature type="transmembrane region" description="Helical" evidence="1">
    <location>
        <begin position="89"/>
        <end position="112"/>
    </location>
</feature>
<sequence>MAAVVESYTIDIFPGLRDSEATKLRKMHSLYPPVEHPFPVLMYCVGVYGFLYVASKNTKLSKKFLQATMLAVGSAAWTLTSQRIAEMHFAIIIANCVFSIMANLVIAFFMFVGRNDVE</sequence>
<dbReference type="WBParaSite" id="Pan_g24171.t1">
    <property type="protein sequence ID" value="Pan_g24171.t1"/>
    <property type="gene ID" value="Pan_g24171"/>
</dbReference>
<name>A0A7E4VSR9_PANRE</name>
<protein>
    <submittedName>
        <fullName evidence="3">Elongation of fatty acids protein</fullName>
    </submittedName>
</protein>
<organism evidence="2 3">
    <name type="scientific">Panagrellus redivivus</name>
    <name type="common">Microworm</name>
    <dbReference type="NCBI Taxonomy" id="6233"/>
    <lineage>
        <taxon>Eukaryota</taxon>
        <taxon>Metazoa</taxon>
        <taxon>Ecdysozoa</taxon>
        <taxon>Nematoda</taxon>
        <taxon>Chromadorea</taxon>
        <taxon>Rhabditida</taxon>
        <taxon>Tylenchina</taxon>
        <taxon>Panagrolaimomorpha</taxon>
        <taxon>Panagrolaimoidea</taxon>
        <taxon>Panagrolaimidae</taxon>
        <taxon>Panagrellus</taxon>
    </lineage>
</organism>
<keyword evidence="1" id="KW-0812">Transmembrane</keyword>
<keyword evidence="2" id="KW-1185">Reference proteome</keyword>
<reference evidence="3" key="2">
    <citation type="submission" date="2020-10" db="UniProtKB">
        <authorList>
            <consortium name="WormBaseParasite"/>
        </authorList>
    </citation>
    <scope>IDENTIFICATION</scope>
</reference>
<evidence type="ECO:0000256" key="1">
    <source>
        <dbReference type="SAM" id="Phobius"/>
    </source>
</evidence>
<dbReference type="AlphaFoldDB" id="A0A7E4VSR9"/>
<accession>A0A7E4VSR9</accession>
<evidence type="ECO:0000313" key="3">
    <source>
        <dbReference type="WBParaSite" id="Pan_g24171.t1"/>
    </source>
</evidence>
<keyword evidence="1" id="KW-1133">Transmembrane helix</keyword>
<reference evidence="2" key="1">
    <citation type="journal article" date="2013" name="Genetics">
        <title>The draft genome and transcriptome of Panagrellus redivivus are shaped by the harsh demands of a free-living lifestyle.</title>
        <authorList>
            <person name="Srinivasan J."/>
            <person name="Dillman A.R."/>
            <person name="Macchietto M.G."/>
            <person name="Heikkinen L."/>
            <person name="Lakso M."/>
            <person name="Fracchia K.M."/>
            <person name="Antoshechkin I."/>
            <person name="Mortazavi A."/>
            <person name="Wong G."/>
            <person name="Sternberg P.W."/>
        </authorList>
    </citation>
    <scope>NUCLEOTIDE SEQUENCE [LARGE SCALE GENOMIC DNA]</scope>
    <source>
        <strain evidence="2">MT8872</strain>
    </source>
</reference>
<dbReference type="Proteomes" id="UP000492821">
    <property type="component" value="Unassembled WGS sequence"/>
</dbReference>
<proteinExistence type="predicted"/>
<keyword evidence="1" id="KW-0472">Membrane</keyword>